<feature type="repeat" description="WD" evidence="6">
    <location>
        <begin position="20"/>
        <end position="61"/>
    </location>
</feature>
<dbReference type="EMBL" id="CAJNNV010025235">
    <property type="protein sequence ID" value="CAE8613310.1"/>
    <property type="molecule type" value="Genomic_DNA"/>
</dbReference>
<dbReference type="CDD" id="cd00200">
    <property type="entry name" value="WD40"/>
    <property type="match status" value="1"/>
</dbReference>
<dbReference type="GO" id="GO:0000398">
    <property type="term" value="P:mRNA splicing, via spliceosome"/>
    <property type="evidence" value="ECO:0007669"/>
    <property type="project" value="TreeGrafter"/>
</dbReference>
<evidence type="ECO:0000256" key="6">
    <source>
        <dbReference type="PROSITE-ProRule" id="PRU00221"/>
    </source>
</evidence>
<feature type="repeat" description="WD" evidence="6">
    <location>
        <begin position="63"/>
        <end position="104"/>
    </location>
</feature>
<dbReference type="AlphaFoldDB" id="A0A813FHX9"/>
<dbReference type="InterPro" id="IPR019775">
    <property type="entry name" value="WD40_repeat_CS"/>
</dbReference>
<dbReference type="SMART" id="SM00320">
    <property type="entry name" value="WD40"/>
    <property type="match status" value="7"/>
</dbReference>
<name>A0A813FHX9_POLGL</name>
<dbReference type="GO" id="GO:0071013">
    <property type="term" value="C:catalytic step 2 spliceosome"/>
    <property type="evidence" value="ECO:0007669"/>
    <property type="project" value="TreeGrafter"/>
</dbReference>
<gene>
    <name evidence="7" type="ORF">PGLA1383_LOCUS31083</name>
</gene>
<dbReference type="Proteomes" id="UP000654075">
    <property type="component" value="Unassembled WGS sequence"/>
</dbReference>
<dbReference type="InterPro" id="IPR020472">
    <property type="entry name" value="WD40_PAC1"/>
</dbReference>
<reference evidence="7" key="1">
    <citation type="submission" date="2021-02" db="EMBL/GenBank/DDBJ databases">
        <authorList>
            <person name="Dougan E. K."/>
            <person name="Rhodes N."/>
            <person name="Thang M."/>
            <person name="Chan C."/>
        </authorList>
    </citation>
    <scope>NUCLEOTIDE SEQUENCE</scope>
</reference>
<dbReference type="InterPro" id="IPR051980">
    <property type="entry name" value="WD_repeat_MORG1"/>
</dbReference>
<keyword evidence="3 6" id="KW-0853">WD repeat</keyword>
<feature type="repeat" description="WD" evidence="6">
    <location>
        <begin position="105"/>
        <end position="139"/>
    </location>
</feature>
<dbReference type="InterPro" id="IPR001680">
    <property type="entry name" value="WD40_rpt"/>
</dbReference>
<sequence>MAPASTGTMRLPGAEPTHVLQGHAGGVLAVSWTKNGRYVMSGSQDKTIRLWNPHSGVHVKTYKGAHNQEVNAVLISDDNAKFASAGGDKDFFLWDVTTAQVVRKFTGHERKINSLAWGPKEEVLISASHDKTLRIWDMRARGKGPIQILSDATDSILTVCVAGDEIISGSVDGGLRRYDVRKGQCITDQLLQPIGSISLSSDGQCFLVSTLDSKIRLIERDSGSELTTYTGHVNTRVRIQSTLDVNDSFVVSGSEDNRLCFWELVDGTVLGGSVRRMHGSSVLCVAFFEDTLVSASLDGELKVWNPELGHQQKPHILKLARAGRSRRAKREVQCTGIGNFIQKKQGDDQHQEKSKIPMRALAAHKLLNLKRREVSDIPVELTMTERGLTSLATLEAPIAQSSTNTLTRTALMNLSFLLAEKPFPREVSGGHSPLELVPSAATEAVRQAVAGGHWDFQEVVGVFDSLGKLGWYGESAVAAILNQIAETPLLEPHAPLMLPLVRACTSLRVHHAPLLQKVVLWYCWCYAYLWPKPLPAQKLEELLELAENLSELSFQSLEIQGVLADNLKNPNASPRQVLGLLSALARFSHFPPEFKETCAKVCSASTDTDLAALTPVDLVNAFNVHLCAVFDGPAALKHWLTEDEDMKSFFQVHTSQKWYQKQDQERTTFLQSPAYLTLRQAAEKETLNLRPSEPGEVYHVELVSQDAK</sequence>
<accession>A0A813FHX9</accession>
<dbReference type="PROSITE" id="PS50294">
    <property type="entry name" value="WD_REPEATS_REGION"/>
    <property type="match status" value="4"/>
</dbReference>
<dbReference type="InterPro" id="IPR015943">
    <property type="entry name" value="WD40/YVTN_repeat-like_dom_sf"/>
</dbReference>
<dbReference type="GO" id="GO:0005737">
    <property type="term" value="C:cytoplasm"/>
    <property type="evidence" value="ECO:0007669"/>
    <property type="project" value="UniProtKB-SubCell"/>
</dbReference>
<dbReference type="PROSITE" id="PS00678">
    <property type="entry name" value="WD_REPEATS_1"/>
    <property type="match status" value="1"/>
</dbReference>
<comment type="similarity">
    <text evidence="5">Belongs to the WD repeat MORG1 family.</text>
</comment>
<comment type="caution">
    <text evidence="7">The sequence shown here is derived from an EMBL/GenBank/DDBJ whole genome shotgun (WGS) entry which is preliminary data.</text>
</comment>
<dbReference type="PANTHER" id="PTHR22842:SF3">
    <property type="entry name" value="WD REPEAT DOMAIN-CONTAINING PROTEIN 83"/>
    <property type="match status" value="1"/>
</dbReference>
<dbReference type="SUPFAM" id="SSF50978">
    <property type="entry name" value="WD40 repeat-like"/>
    <property type="match status" value="1"/>
</dbReference>
<dbReference type="InterPro" id="IPR036322">
    <property type="entry name" value="WD40_repeat_dom_sf"/>
</dbReference>
<evidence type="ECO:0000313" key="7">
    <source>
        <dbReference type="EMBL" id="CAE8613310.1"/>
    </source>
</evidence>
<dbReference type="Gene3D" id="2.130.10.10">
    <property type="entry name" value="YVTN repeat-like/Quinoprotein amine dehydrogenase"/>
    <property type="match status" value="2"/>
</dbReference>
<feature type="repeat" description="WD" evidence="6">
    <location>
        <begin position="275"/>
        <end position="305"/>
    </location>
</feature>
<proteinExistence type="inferred from homology"/>
<keyword evidence="8" id="KW-1185">Reference proteome</keyword>
<evidence type="ECO:0000256" key="5">
    <source>
        <dbReference type="ARBA" id="ARBA00038145"/>
    </source>
</evidence>
<evidence type="ECO:0000256" key="1">
    <source>
        <dbReference type="ARBA" id="ARBA00004496"/>
    </source>
</evidence>
<dbReference type="OrthoDB" id="71437at2759"/>
<evidence type="ECO:0000256" key="4">
    <source>
        <dbReference type="ARBA" id="ARBA00022737"/>
    </source>
</evidence>
<dbReference type="PRINTS" id="PR00320">
    <property type="entry name" value="GPROTEINBRPT"/>
</dbReference>
<dbReference type="PANTHER" id="PTHR22842">
    <property type="entry name" value="WD40 REPEAT PROTEIN"/>
    <property type="match status" value="1"/>
</dbReference>
<protein>
    <submittedName>
        <fullName evidence="7">Uncharacterized protein</fullName>
    </submittedName>
</protein>
<dbReference type="Pfam" id="PF00400">
    <property type="entry name" value="WD40"/>
    <property type="match status" value="5"/>
</dbReference>
<keyword evidence="2" id="KW-0963">Cytoplasm</keyword>
<evidence type="ECO:0000313" key="8">
    <source>
        <dbReference type="Proteomes" id="UP000654075"/>
    </source>
</evidence>
<comment type="subcellular location">
    <subcellularLocation>
        <location evidence="1">Cytoplasm</location>
    </subcellularLocation>
</comment>
<keyword evidence="4" id="KW-0677">Repeat</keyword>
<evidence type="ECO:0000256" key="2">
    <source>
        <dbReference type="ARBA" id="ARBA00022490"/>
    </source>
</evidence>
<evidence type="ECO:0000256" key="3">
    <source>
        <dbReference type="ARBA" id="ARBA00022574"/>
    </source>
</evidence>
<organism evidence="7 8">
    <name type="scientific">Polarella glacialis</name>
    <name type="common">Dinoflagellate</name>
    <dbReference type="NCBI Taxonomy" id="89957"/>
    <lineage>
        <taxon>Eukaryota</taxon>
        <taxon>Sar</taxon>
        <taxon>Alveolata</taxon>
        <taxon>Dinophyceae</taxon>
        <taxon>Suessiales</taxon>
        <taxon>Suessiaceae</taxon>
        <taxon>Polarella</taxon>
    </lineage>
</organism>
<feature type="non-terminal residue" evidence="7">
    <location>
        <position position="1"/>
    </location>
</feature>
<dbReference type="PROSITE" id="PS50082">
    <property type="entry name" value="WD_REPEATS_2"/>
    <property type="match status" value="4"/>
</dbReference>